<feature type="region of interest" description="Disordered" evidence="1">
    <location>
        <begin position="151"/>
        <end position="195"/>
    </location>
</feature>
<feature type="compositionally biased region" description="Polar residues" evidence="1">
    <location>
        <begin position="160"/>
        <end position="171"/>
    </location>
</feature>
<protein>
    <submittedName>
        <fullName evidence="2">Uncharacterized protein</fullName>
    </submittedName>
</protein>
<evidence type="ECO:0000256" key="1">
    <source>
        <dbReference type="SAM" id="MobiDB-lite"/>
    </source>
</evidence>
<feature type="compositionally biased region" description="Basic and acidic residues" evidence="1">
    <location>
        <begin position="172"/>
        <end position="189"/>
    </location>
</feature>
<dbReference type="AlphaFoldDB" id="A0A974E378"/>
<evidence type="ECO:0000313" key="2">
    <source>
        <dbReference type="EMBL" id="OCU02386.1"/>
    </source>
</evidence>
<gene>
    <name evidence="2" type="ORF">XELAEV_18008149mg</name>
</gene>
<evidence type="ECO:0000313" key="3">
    <source>
        <dbReference type="Proteomes" id="UP000694892"/>
    </source>
</evidence>
<proteinExistence type="predicted"/>
<dbReference type="Proteomes" id="UP000694892">
    <property type="component" value="Chromosome 1L"/>
</dbReference>
<sequence>MAKSKNLLRRRLNVFWNVICLEEYMTCRIIPRGLRVQIFPSFEETPTEFKTQWEQVLHECSCKLMLLLKKHNLEELESIKLQQKQICDQLKEYELNEEFKRLDNDLKTFMENLNIEIMQVKKRKFERDTHDYDNQNVYLWNKKKYTAFRNRGYRGGNAKPSGSHNAKGTSRQSERDSYSESDMSGRDVADCSPAN</sequence>
<reference evidence="3" key="1">
    <citation type="journal article" date="2016" name="Nature">
        <title>Genome evolution in the allotetraploid frog Xenopus laevis.</title>
        <authorList>
            <person name="Session A.M."/>
            <person name="Uno Y."/>
            <person name="Kwon T."/>
            <person name="Chapman J.A."/>
            <person name="Toyoda A."/>
            <person name="Takahashi S."/>
            <person name="Fukui A."/>
            <person name="Hikosaka A."/>
            <person name="Suzuki A."/>
            <person name="Kondo M."/>
            <person name="van Heeringen S.J."/>
            <person name="Quigley I."/>
            <person name="Heinz S."/>
            <person name="Ogino H."/>
            <person name="Ochi H."/>
            <person name="Hellsten U."/>
            <person name="Lyons J.B."/>
            <person name="Simakov O."/>
            <person name="Putnam N."/>
            <person name="Stites J."/>
            <person name="Kuroki Y."/>
            <person name="Tanaka T."/>
            <person name="Michiue T."/>
            <person name="Watanabe M."/>
            <person name="Bogdanovic O."/>
            <person name="Lister R."/>
            <person name="Georgiou G."/>
            <person name="Paranjpe S.S."/>
            <person name="van Kruijsbergen I."/>
            <person name="Shu S."/>
            <person name="Carlson J."/>
            <person name="Kinoshita T."/>
            <person name="Ohta Y."/>
            <person name="Mawaribuchi S."/>
            <person name="Jenkins J."/>
            <person name="Grimwood J."/>
            <person name="Schmutz J."/>
            <person name="Mitros T."/>
            <person name="Mozaffari S.V."/>
            <person name="Suzuki Y."/>
            <person name="Haramoto Y."/>
            <person name="Yamamoto T.S."/>
            <person name="Takagi C."/>
            <person name="Heald R."/>
            <person name="Miller K."/>
            <person name="Haudenschild C."/>
            <person name="Kitzman J."/>
            <person name="Nakayama T."/>
            <person name="Izutsu Y."/>
            <person name="Robert J."/>
            <person name="Fortriede J."/>
            <person name="Burns K."/>
            <person name="Lotay V."/>
            <person name="Karimi K."/>
            <person name="Yasuoka Y."/>
            <person name="Dichmann D.S."/>
            <person name="Flajnik M.F."/>
            <person name="Houston D.W."/>
            <person name="Shendure J."/>
            <person name="DuPasquier L."/>
            <person name="Vize P.D."/>
            <person name="Zorn A.M."/>
            <person name="Ito M."/>
            <person name="Marcotte E.M."/>
            <person name="Wallingford J.B."/>
            <person name="Ito Y."/>
            <person name="Asashima M."/>
            <person name="Ueno N."/>
            <person name="Matsuda Y."/>
            <person name="Veenstra G.J."/>
            <person name="Fujiyama A."/>
            <person name="Harland R.M."/>
            <person name="Taira M."/>
            <person name="Rokhsar D.S."/>
        </authorList>
    </citation>
    <scope>NUCLEOTIDE SEQUENCE [LARGE SCALE GENOMIC DNA]</scope>
    <source>
        <strain evidence="3">J</strain>
    </source>
</reference>
<organism evidence="2 3">
    <name type="scientific">Xenopus laevis</name>
    <name type="common">African clawed frog</name>
    <dbReference type="NCBI Taxonomy" id="8355"/>
    <lineage>
        <taxon>Eukaryota</taxon>
        <taxon>Metazoa</taxon>
        <taxon>Chordata</taxon>
        <taxon>Craniata</taxon>
        <taxon>Vertebrata</taxon>
        <taxon>Euteleostomi</taxon>
        <taxon>Amphibia</taxon>
        <taxon>Batrachia</taxon>
        <taxon>Anura</taxon>
        <taxon>Pipoidea</taxon>
        <taxon>Pipidae</taxon>
        <taxon>Xenopodinae</taxon>
        <taxon>Xenopus</taxon>
        <taxon>Xenopus</taxon>
    </lineage>
</organism>
<name>A0A974E378_XENLA</name>
<accession>A0A974E378</accession>
<dbReference type="EMBL" id="CM004466">
    <property type="protein sequence ID" value="OCU02386.1"/>
    <property type="molecule type" value="Genomic_DNA"/>
</dbReference>